<evidence type="ECO:0000256" key="12">
    <source>
        <dbReference type="SAM" id="Coils"/>
    </source>
</evidence>
<comment type="caution">
    <text evidence="13">The sequence shown here is derived from an EMBL/GenBank/DDBJ whole genome shotgun (WGS) entry which is preliminary data.</text>
</comment>
<evidence type="ECO:0000256" key="1">
    <source>
        <dbReference type="ARBA" id="ARBA00002689"/>
    </source>
</evidence>
<evidence type="ECO:0000313" key="13">
    <source>
        <dbReference type="EMBL" id="KAK3945934.1"/>
    </source>
</evidence>
<dbReference type="InterPro" id="IPR031463">
    <property type="entry name" value="Mic12"/>
</dbReference>
<dbReference type="Proteomes" id="UP001303473">
    <property type="component" value="Unassembled WGS sequence"/>
</dbReference>
<dbReference type="GO" id="GO:0061617">
    <property type="term" value="C:MICOS complex"/>
    <property type="evidence" value="ECO:0007669"/>
    <property type="project" value="UniProtKB-UniRule"/>
</dbReference>
<name>A0AAN6S9Y9_9PEZI</name>
<reference evidence="14" key="1">
    <citation type="journal article" date="2023" name="Mol. Phylogenet. Evol.">
        <title>Genome-scale phylogeny and comparative genomics of the fungal order Sordariales.</title>
        <authorList>
            <person name="Hensen N."/>
            <person name="Bonometti L."/>
            <person name="Westerberg I."/>
            <person name="Brannstrom I.O."/>
            <person name="Guillou S."/>
            <person name="Cros-Aarteil S."/>
            <person name="Calhoun S."/>
            <person name="Haridas S."/>
            <person name="Kuo A."/>
            <person name="Mondo S."/>
            <person name="Pangilinan J."/>
            <person name="Riley R."/>
            <person name="LaButti K."/>
            <person name="Andreopoulos B."/>
            <person name="Lipzen A."/>
            <person name="Chen C."/>
            <person name="Yan M."/>
            <person name="Daum C."/>
            <person name="Ng V."/>
            <person name="Clum A."/>
            <person name="Steindorff A."/>
            <person name="Ohm R.A."/>
            <person name="Martin F."/>
            <person name="Silar P."/>
            <person name="Natvig D.O."/>
            <person name="Lalanne C."/>
            <person name="Gautier V."/>
            <person name="Ament-Velasquez S.L."/>
            <person name="Kruys A."/>
            <person name="Hutchinson M.I."/>
            <person name="Powell A.J."/>
            <person name="Barry K."/>
            <person name="Miller A.N."/>
            <person name="Grigoriev I.V."/>
            <person name="Debuchy R."/>
            <person name="Gladieux P."/>
            <person name="Hiltunen Thoren M."/>
            <person name="Johannesson H."/>
        </authorList>
    </citation>
    <scope>NUCLEOTIDE SEQUENCE [LARGE SCALE GENOMIC DNA]</scope>
    <source>
        <strain evidence="14">CBS 340.73</strain>
    </source>
</reference>
<evidence type="ECO:0000313" key="14">
    <source>
        <dbReference type="Proteomes" id="UP001303473"/>
    </source>
</evidence>
<dbReference type="EMBL" id="MU853753">
    <property type="protein sequence ID" value="KAK3945934.1"/>
    <property type="molecule type" value="Genomic_DNA"/>
</dbReference>
<keyword evidence="6 11" id="KW-1133">Transmembrane helix</keyword>
<comment type="subcellular location">
    <subcellularLocation>
        <location evidence="2">Membrane</location>
    </subcellularLocation>
    <subcellularLocation>
        <location evidence="11">Mitochondrion inner membrane</location>
        <topology evidence="11">Single-pass membrane protein</topology>
    </subcellularLocation>
</comment>
<evidence type="ECO:0000256" key="9">
    <source>
        <dbReference type="ARBA" id="ARBA00032159"/>
    </source>
</evidence>
<evidence type="ECO:0000256" key="4">
    <source>
        <dbReference type="ARBA" id="ARBA00018170"/>
    </source>
</evidence>
<keyword evidence="14" id="KW-1185">Reference proteome</keyword>
<evidence type="ECO:0000256" key="8">
    <source>
        <dbReference type="ARBA" id="ARBA00023136"/>
    </source>
</evidence>
<keyword evidence="12" id="KW-0175">Coiled coil</keyword>
<feature type="coiled-coil region" evidence="12">
    <location>
        <begin position="224"/>
        <end position="258"/>
    </location>
</feature>
<dbReference type="GO" id="GO:0042407">
    <property type="term" value="P:cristae formation"/>
    <property type="evidence" value="ECO:0007669"/>
    <property type="project" value="InterPro"/>
</dbReference>
<organism evidence="13 14">
    <name type="scientific">Diplogelasinospora grovesii</name>
    <dbReference type="NCBI Taxonomy" id="303347"/>
    <lineage>
        <taxon>Eukaryota</taxon>
        <taxon>Fungi</taxon>
        <taxon>Dikarya</taxon>
        <taxon>Ascomycota</taxon>
        <taxon>Pezizomycotina</taxon>
        <taxon>Sordariomycetes</taxon>
        <taxon>Sordariomycetidae</taxon>
        <taxon>Sordariales</taxon>
        <taxon>Diplogelasinosporaceae</taxon>
        <taxon>Diplogelasinospora</taxon>
    </lineage>
</organism>
<sequence length="295" mass="32410">MGFTTGFTGGVTLTLGLTYLALLTHQRNRQQQADILRSQSHVFNALSRPPGSKPSPGDAPLSRAEQALQERHHHLVETAKDKWNSEIESAVRWAQTKDWSAVREDVENGIANLLGFPSTSAAATTAAAASQSISQSTNTISTKTAALTTQDTVATSQIAARQVKEKNVRTNLPVLLKDQAVETATTIKDDTKAIASAAAQQVERGVEKTKEIVNTATEQVAVKADSVQTKVKRVKKVKKQQQQQQQQQQSEVQKALAQRYNQKSREDVMKKSVEEVLAERYKPIDKRDSTQLRGL</sequence>
<comment type="subunit">
    <text evidence="11">Component of the mitochondrial contact site and cristae organizing system (MICOS) complex.</text>
</comment>
<accession>A0AAN6S9Y9</accession>
<dbReference type="AlphaFoldDB" id="A0AAN6S9Y9"/>
<feature type="transmembrane region" description="Helical" evidence="11">
    <location>
        <begin position="6"/>
        <end position="23"/>
    </location>
</feature>
<gene>
    <name evidence="13" type="ORF">QBC46DRAFT_63063</name>
</gene>
<keyword evidence="8 11" id="KW-0472">Membrane</keyword>
<evidence type="ECO:0000256" key="6">
    <source>
        <dbReference type="ARBA" id="ARBA00022989"/>
    </source>
</evidence>
<evidence type="ECO:0000256" key="10">
    <source>
        <dbReference type="ARBA" id="ARBA00032985"/>
    </source>
</evidence>
<keyword evidence="7 11" id="KW-0496">Mitochondrion</keyword>
<evidence type="ECO:0000256" key="2">
    <source>
        <dbReference type="ARBA" id="ARBA00004370"/>
    </source>
</evidence>
<comment type="function">
    <text evidence="1 11">Component of the MICOS complex, a large protein complex of the mitochondrial inner membrane that plays crucial roles in the maintenance of crista junctions, inner membrane architecture, and formation of contact sites to the outer membrane.</text>
</comment>
<comment type="similarity">
    <text evidence="3 11">Belongs to the MICOS complex subunit Mic12 family.</text>
</comment>
<protein>
    <recommendedName>
        <fullName evidence="4 11">MICOS complex subunit MIC12</fullName>
    </recommendedName>
    <alternativeName>
        <fullName evidence="10 11">Altered inheritance of mitochondria protein 5, mitochondrial</fullName>
    </alternativeName>
    <alternativeName>
        <fullName evidence="9 11">Found in mitochondrial proteome protein 51</fullName>
    </alternativeName>
</protein>
<evidence type="ECO:0000256" key="5">
    <source>
        <dbReference type="ARBA" id="ARBA00022692"/>
    </source>
</evidence>
<dbReference type="GO" id="GO:0044284">
    <property type="term" value="C:mitochondrial crista junction"/>
    <property type="evidence" value="ECO:0007669"/>
    <property type="project" value="InterPro"/>
</dbReference>
<evidence type="ECO:0000256" key="3">
    <source>
        <dbReference type="ARBA" id="ARBA00009188"/>
    </source>
</evidence>
<keyword evidence="11" id="KW-0999">Mitochondrion inner membrane</keyword>
<dbReference type="Pfam" id="PF17050">
    <property type="entry name" value="AIM5"/>
    <property type="match status" value="1"/>
</dbReference>
<keyword evidence="5 11" id="KW-0812">Transmembrane</keyword>
<evidence type="ECO:0000256" key="7">
    <source>
        <dbReference type="ARBA" id="ARBA00023128"/>
    </source>
</evidence>
<evidence type="ECO:0000256" key="11">
    <source>
        <dbReference type="RuleBase" id="RU363010"/>
    </source>
</evidence>
<proteinExistence type="inferred from homology"/>